<feature type="compositionally biased region" description="Basic and acidic residues" evidence="6">
    <location>
        <begin position="16"/>
        <end position="28"/>
    </location>
</feature>
<keyword evidence="5" id="KW-0804">Transcription</keyword>
<organism evidence="8 9">
    <name type="scientific">Pseudonocardia nematodicida</name>
    <dbReference type="NCBI Taxonomy" id="1206997"/>
    <lineage>
        <taxon>Bacteria</taxon>
        <taxon>Bacillati</taxon>
        <taxon>Actinomycetota</taxon>
        <taxon>Actinomycetes</taxon>
        <taxon>Pseudonocardiales</taxon>
        <taxon>Pseudonocardiaceae</taxon>
        <taxon>Pseudonocardia</taxon>
    </lineage>
</organism>
<dbReference type="Pfam" id="PF02954">
    <property type="entry name" value="HTH_8"/>
    <property type="match status" value="1"/>
</dbReference>
<keyword evidence="1" id="KW-0547">Nucleotide-binding</keyword>
<evidence type="ECO:0000256" key="4">
    <source>
        <dbReference type="ARBA" id="ARBA00023125"/>
    </source>
</evidence>
<dbReference type="PROSITE" id="PS50045">
    <property type="entry name" value="SIGMA54_INTERACT_4"/>
    <property type="match status" value="1"/>
</dbReference>
<gene>
    <name evidence="8" type="ORF">WIS52_29095</name>
</gene>
<evidence type="ECO:0000256" key="1">
    <source>
        <dbReference type="ARBA" id="ARBA00022741"/>
    </source>
</evidence>
<keyword evidence="9" id="KW-1185">Reference proteome</keyword>
<dbReference type="InterPro" id="IPR003018">
    <property type="entry name" value="GAF"/>
</dbReference>
<dbReference type="Gene3D" id="1.10.8.60">
    <property type="match status" value="1"/>
</dbReference>
<comment type="caution">
    <text evidence="8">The sequence shown here is derived from an EMBL/GenBank/DDBJ whole genome shotgun (WGS) entry which is preliminary data.</text>
</comment>
<dbReference type="InterPro" id="IPR029016">
    <property type="entry name" value="GAF-like_dom_sf"/>
</dbReference>
<sequence length="656" mass="70320">MTPLPEDVRGGVTGPRGDRPRRSGDRCASDLPAGSAAVSTVPSAAVSAVSSSAVPSSEAAERIAAAREAFLHRDDIAPESVRAPILASWIRSRELDVPPDNIDLPEQDTEADSPLVRAATPILAELYDQFATEPMSLILCDSEAVVLDRRTGDSGLRQHLDRVWLAPGFSYAERHAGTNGIGTALEGRRPTEVFGHEHFVEHLEGLACAGAPIRHPVTGKVLGVIDLTCFRSEANSLMKATAAATARRIEEALLAASGRHELTLLHDYLAAVQRAGNTAVLAVGDDLVMMNDRARELIAPSDQVPLLAGAADALSSGRSRQLVLDLPSGMIARVQCRPSWAESGSSGGVVQVTLTHRESTAVRTAAPTITTALPTAVGSGALWTKCAQAVDRHLRTREWVVLQGEPGSGRTTLARATHHLHTPAGHVRVLDAADFSPRWLSEVSDELTGGTGTLVLREVDRLPASAATALADALEPLRESTDPARPWVVATRGPAAEDAVDPPELAGLLHAFPRTIEVPPLRHHVEDVTELVPYLLTRLTRGNDLSCSREALRVLMRNRWPGNVEQLYQVLRKVVARRRTGEIRVEDLPPETRALTRRVLTPLESIECDAIVDALLDADGNKAEAARRLGMSRATIYRKIRGYGIATPEGAGTDVP</sequence>
<keyword evidence="4" id="KW-0238">DNA-binding</keyword>
<evidence type="ECO:0000259" key="7">
    <source>
        <dbReference type="PROSITE" id="PS50045"/>
    </source>
</evidence>
<keyword evidence="3" id="KW-0805">Transcription regulation</keyword>
<accession>A0ABV1KJJ8</accession>
<proteinExistence type="predicted"/>
<evidence type="ECO:0000256" key="5">
    <source>
        <dbReference type="ARBA" id="ARBA00023163"/>
    </source>
</evidence>
<dbReference type="SUPFAM" id="SSF55781">
    <property type="entry name" value="GAF domain-like"/>
    <property type="match status" value="1"/>
</dbReference>
<dbReference type="PANTHER" id="PTHR32071:SF122">
    <property type="entry name" value="SIGMA FACTOR"/>
    <property type="match status" value="1"/>
</dbReference>
<evidence type="ECO:0000256" key="3">
    <source>
        <dbReference type="ARBA" id="ARBA00023015"/>
    </source>
</evidence>
<keyword evidence="2" id="KW-0067">ATP-binding</keyword>
<dbReference type="Pfam" id="PF01590">
    <property type="entry name" value="GAF"/>
    <property type="match status" value="1"/>
</dbReference>
<dbReference type="Proteomes" id="UP001494902">
    <property type="component" value="Unassembled WGS sequence"/>
</dbReference>
<dbReference type="RefSeq" id="WP_349301617.1">
    <property type="nucleotide sequence ID" value="NZ_JBEDNQ010000015.1"/>
</dbReference>
<reference evidence="8 9" key="1">
    <citation type="submission" date="2024-03" db="EMBL/GenBank/DDBJ databases">
        <title>Draft genome sequence of Pseudonocardia nematodicida JCM 31783.</title>
        <authorList>
            <person name="Butdee W."/>
            <person name="Duangmal K."/>
        </authorList>
    </citation>
    <scope>NUCLEOTIDE SEQUENCE [LARGE SCALE GENOMIC DNA]</scope>
    <source>
        <strain evidence="8 9">JCM 31783</strain>
    </source>
</reference>
<dbReference type="InterPro" id="IPR009057">
    <property type="entry name" value="Homeodomain-like_sf"/>
</dbReference>
<dbReference type="InterPro" id="IPR002078">
    <property type="entry name" value="Sigma_54_int"/>
</dbReference>
<dbReference type="InterPro" id="IPR058031">
    <property type="entry name" value="AAA_lid_NorR"/>
</dbReference>
<dbReference type="PRINTS" id="PR01590">
    <property type="entry name" value="HTHFIS"/>
</dbReference>
<protein>
    <submittedName>
        <fullName evidence="8">Helix-turn-helix domain-containing protein</fullName>
    </submittedName>
</protein>
<dbReference type="Gene3D" id="3.30.450.40">
    <property type="match status" value="1"/>
</dbReference>
<name>A0ABV1KJJ8_9PSEU</name>
<dbReference type="SUPFAM" id="SSF46689">
    <property type="entry name" value="Homeodomain-like"/>
    <property type="match status" value="1"/>
</dbReference>
<evidence type="ECO:0000313" key="8">
    <source>
        <dbReference type="EMBL" id="MEQ3554544.1"/>
    </source>
</evidence>
<dbReference type="InterPro" id="IPR002197">
    <property type="entry name" value="HTH_Fis"/>
</dbReference>
<dbReference type="PANTHER" id="PTHR32071">
    <property type="entry name" value="TRANSCRIPTIONAL REGULATORY PROTEIN"/>
    <property type="match status" value="1"/>
</dbReference>
<dbReference type="SUPFAM" id="SSF52540">
    <property type="entry name" value="P-loop containing nucleoside triphosphate hydrolases"/>
    <property type="match status" value="1"/>
</dbReference>
<feature type="domain" description="Sigma-54 factor interaction" evidence="7">
    <location>
        <begin position="376"/>
        <end position="576"/>
    </location>
</feature>
<dbReference type="Gene3D" id="1.10.10.60">
    <property type="entry name" value="Homeodomain-like"/>
    <property type="match status" value="1"/>
</dbReference>
<dbReference type="InterPro" id="IPR027417">
    <property type="entry name" value="P-loop_NTPase"/>
</dbReference>
<dbReference type="Pfam" id="PF25601">
    <property type="entry name" value="AAA_lid_14"/>
    <property type="match status" value="1"/>
</dbReference>
<feature type="region of interest" description="Disordered" evidence="6">
    <location>
        <begin position="1"/>
        <end position="34"/>
    </location>
</feature>
<evidence type="ECO:0000256" key="6">
    <source>
        <dbReference type="SAM" id="MobiDB-lite"/>
    </source>
</evidence>
<dbReference type="EMBL" id="JBEDNQ010000015">
    <property type="protein sequence ID" value="MEQ3554544.1"/>
    <property type="molecule type" value="Genomic_DNA"/>
</dbReference>
<evidence type="ECO:0000313" key="9">
    <source>
        <dbReference type="Proteomes" id="UP001494902"/>
    </source>
</evidence>
<evidence type="ECO:0000256" key="2">
    <source>
        <dbReference type="ARBA" id="ARBA00022840"/>
    </source>
</evidence>
<dbReference type="Gene3D" id="3.40.50.300">
    <property type="entry name" value="P-loop containing nucleotide triphosphate hydrolases"/>
    <property type="match status" value="1"/>
</dbReference>